<name>A8A9T6_IGNH4</name>
<dbReference type="PANTHER" id="PTHR42240">
    <property type="entry name" value="DUF211 DOMAIN-CONTAINING PROTEIN"/>
    <property type="match status" value="1"/>
</dbReference>
<dbReference type="PhylomeDB" id="A8A9T6"/>
<proteinExistence type="predicted"/>
<dbReference type="HOGENOM" id="CLU_179754_1_0_2"/>
<dbReference type="Pfam" id="PF02680">
    <property type="entry name" value="DUF211"/>
    <property type="match status" value="1"/>
</dbReference>
<organism evidence="1 2">
    <name type="scientific">Ignicoccus hospitalis (strain KIN4/I / DSM 18386 / JCM 14125)</name>
    <dbReference type="NCBI Taxonomy" id="453591"/>
    <lineage>
        <taxon>Archaea</taxon>
        <taxon>Thermoproteota</taxon>
        <taxon>Thermoprotei</taxon>
        <taxon>Desulfurococcales</taxon>
        <taxon>Desulfurococcaceae</taxon>
        <taxon>Ignicoccus</taxon>
    </lineage>
</organism>
<keyword evidence="2" id="KW-1185">Reference proteome</keyword>
<dbReference type="InterPro" id="IPR003831">
    <property type="entry name" value="DUF211"/>
</dbReference>
<gene>
    <name evidence="1" type="ordered locus">Igni_0505</name>
</gene>
<dbReference type="OrthoDB" id="201945at2157"/>
<dbReference type="InterPro" id="IPR023129">
    <property type="entry name" value="MTH889-like_dom_sf"/>
</dbReference>
<dbReference type="Proteomes" id="UP000000262">
    <property type="component" value="Chromosome"/>
</dbReference>
<dbReference type="PANTHER" id="PTHR42240:SF1">
    <property type="entry name" value="DUF211 DOMAIN-CONTAINING PROTEIN"/>
    <property type="match status" value="1"/>
</dbReference>
<reference evidence="1 2" key="1">
    <citation type="journal article" date="2008" name="Genome Biol.">
        <title>A genomic analysis of the archaeal system Ignicoccus hospitalis-Nanoarchaeum equitans.</title>
        <authorList>
            <person name="Podar M."/>
            <person name="Anderson I."/>
            <person name="Makarova K.S."/>
            <person name="Elkins J.G."/>
            <person name="Ivanova N."/>
            <person name="Wall M.A."/>
            <person name="Lykidis A."/>
            <person name="Mavromatis K."/>
            <person name="Sun H."/>
            <person name="Hudson M.E."/>
            <person name="Chen W."/>
            <person name="Deciu C."/>
            <person name="Hutchison D."/>
            <person name="Eads J.R."/>
            <person name="Anderson A."/>
            <person name="Fernandes F."/>
            <person name="Szeto E."/>
            <person name="Lapidus A."/>
            <person name="Kyrpides N.C."/>
            <person name="Saier M.H.Jr."/>
            <person name="Richardson P.M."/>
            <person name="Rachel R."/>
            <person name="Huber H."/>
            <person name="Eisen J.A."/>
            <person name="Koonin E.V."/>
            <person name="Keller M."/>
            <person name="Stetter K.O."/>
        </authorList>
    </citation>
    <scope>NUCLEOTIDE SEQUENCE [LARGE SCALE GENOMIC DNA]</scope>
    <source>
        <strain evidence="2">KIN4/I / DSM 18386 / JCM 14125</strain>
    </source>
</reference>
<protein>
    <submittedName>
        <fullName evidence="1">Uncharacterized protein-like protein</fullName>
    </submittedName>
</protein>
<dbReference type="Gene3D" id="3.30.70.1340">
    <property type="entry name" value="MTH889-like domain"/>
    <property type="match status" value="1"/>
</dbReference>
<dbReference type="STRING" id="453591.Igni_0505"/>
<dbReference type="SUPFAM" id="SSF160363">
    <property type="entry name" value="MTH889-like"/>
    <property type="match status" value="1"/>
</dbReference>
<dbReference type="eggNOG" id="arCOG04140">
    <property type="taxonomic scope" value="Archaea"/>
</dbReference>
<dbReference type="AlphaFoldDB" id="A8A9T6"/>
<sequence length="85" mass="9011">MGRLTKVVLDAVKPIKGPSIVDVSKELADAGGVGKVIIRVDEVDVGSITMTITIEGNDIDFDKVVDVLERLGVVIHSIDEAEAEP</sequence>
<dbReference type="KEGG" id="iho:Igni_0505"/>
<accession>A8A9T6</accession>
<dbReference type="EMBL" id="CP000816">
    <property type="protein sequence ID" value="ABU81688.1"/>
    <property type="molecule type" value="Genomic_DNA"/>
</dbReference>
<evidence type="ECO:0000313" key="2">
    <source>
        <dbReference type="Proteomes" id="UP000000262"/>
    </source>
</evidence>
<evidence type="ECO:0000313" key="1">
    <source>
        <dbReference type="EMBL" id="ABU81688.1"/>
    </source>
</evidence>